<dbReference type="Proteomes" id="UP000005225">
    <property type="component" value="Unassembled WGS sequence"/>
</dbReference>
<dbReference type="Pfam" id="PF25241">
    <property type="entry name" value="LDLRAD1_C"/>
    <property type="match status" value="1"/>
</dbReference>
<dbReference type="AlphaFoldDB" id="H0XFM6"/>
<dbReference type="PROSITE" id="PS50068">
    <property type="entry name" value="LDLRA_2"/>
    <property type="match status" value="1"/>
</dbReference>
<dbReference type="SUPFAM" id="SSF57424">
    <property type="entry name" value="LDL receptor-like module"/>
    <property type="match status" value="2"/>
</dbReference>
<dbReference type="FunCoup" id="H0XFM6">
    <property type="interactions" value="39"/>
</dbReference>
<dbReference type="InterPro" id="IPR036055">
    <property type="entry name" value="LDL_receptor-like_sf"/>
</dbReference>
<dbReference type="eggNOG" id="ENOG502S044">
    <property type="taxonomic scope" value="Eukaryota"/>
</dbReference>
<dbReference type="STRING" id="30611.ENSOGAP00000014823"/>
<keyword evidence="1" id="KW-1015">Disulfide bond</keyword>
<evidence type="ECO:0000256" key="1">
    <source>
        <dbReference type="ARBA" id="ARBA00023157"/>
    </source>
</evidence>
<reference evidence="6" key="1">
    <citation type="submission" date="2011-03" db="EMBL/GenBank/DDBJ databases">
        <title>Version 3 of the genome sequence of Otolemur garnettii (Bushbaby).</title>
        <authorList>
            <consortium name="The Broad Institute Genome Sequencing Platform"/>
            <person name="Di Palma F."/>
            <person name="Johnson J."/>
            <person name="Lander E.S."/>
            <person name="Lindblad-Toh K."/>
            <person name="Jaffe D.B."/>
            <person name="Gnerre S."/>
            <person name="MacCallum I."/>
            <person name="Przybylski D."/>
            <person name="Ribeiro F.J."/>
            <person name="Burton J.N."/>
            <person name="Walker B.J."/>
            <person name="Sharpe T."/>
            <person name="Hall G."/>
        </authorList>
    </citation>
    <scope>NUCLEOTIDE SEQUENCE [LARGE SCALE GENOMIC DNA]</scope>
</reference>
<dbReference type="CDD" id="cd00112">
    <property type="entry name" value="LDLa"/>
    <property type="match status" value="1"/>
</dbReference>
<feature type="domain" description="LDLRAD1-like C-terminal" evidence="4">
    <location>
        <begin position="168"/>
        <end position="207"/>
    </location>
</feature>
<dbReference type="InterPro" id="IPR023415">
    <property type="entry name" value="LDLR_class-A_CS"/>
</dbReference>
<dbReference type="PROSITE" id="PS01209">
    <property type="entry name" value="LDLRA_1"/>
    <property type="match status" value="1"/>
</dbReference>
<dbReference type="GeneTree" id="ENSGT00390000008557"/>
<dbReference type="Ensembl" id="ENSOGAT00000016566.2">
    <property type="protein sequence ID" value="ENSOGAP00000014823.2"/>
    <property type="gene ID" value="ENSOGAG00000016562.2"/>
</dbReference>
<name>H0XFM6_OTOGA</name>
<dbReference type="Pfam" id="PF00057">
    <property type="entry name" value="Ldl_recept_a"/>
    <property type="match status" value="1"/>
</dbReference>
<keyword evidence="3" id="KW-0812">Transmembrane</keyword>
<feature type="transmembrane region" description="Helical" evidence="3">
    <location>
        <begin position="39"/>
        <end position="60"/>
    </location>
</feature>
<comment type="caution">
    <text evidence="2">Lacks conserved residue(s) required for the propagation of feature annotation.</text>
</comment>
<evidence type="ECO:0000256" key="3">
    <source>
        <dbReference type="SAM" id="Phobius"/>
    </source>
</evidence>
<reference evidence="5" key="2">
    <citation type="submission" date="2025-08" db="UniProtKB">
        <authorList>
            <consortium name="Ensembl"/>
        </authorList>
    </citation>
    <scope>IDENTIFICATION</scope>
</reference>
<organism evidence="5 6">
    <name type="scientific">Otolemur garnettii</name>
    <name type="common">Small-eared galago</name>
    <name type="synonym">Garnett's greater bushbaby</name>
    <dbReference type="NCBI Taxonomy" id="30611"/>
    <lineage>
        <taxon>Eukaryota</taxon>
        <taxon>Metazoa</taxon>
        <taxon>Chordata</taxon>
        <taxon>Craniata</taxon>
        <taxon>Vertebrata</taxon>
        <taxon>Euteleostomi</taxon>
        <taxon>Mammalia</taxon>
        <taxon>Eutheria</taxon>
        <taxon>Euarchontoglires</taxon>
        <taxon>Primates</taxon>
        <taxon>Strepsirrhini</taxon>
        <taxon>Lorisiformes</taxon>
        <taxon>Galagidae</taxon>
        <taxon>Otolemur</taxon>
    </lineage>
</organism>
<dbReference type="PRINTS" id="PR00261">
    <property type="entry name" value="LDLRECEPTOR"/>
</dbReference>
<keyword evidence="3" id="KW-1133">Transmembrane helix</keyword>
<keyword evidence="3" id="KW-0472">Membrane</keyword>
<dbReference type="SMART" id="SM00192">
    <property type="entry name" value="LDLa"/>
    <property type="match status" value="2"/>
</dbReference>
<dbReference type="HOGENOM" id="CLU_115457_0_0_1"/>
<dbReference type="EMBL" id="AAQR03099903">
    <property type="status" value="NOT_ANNOTATED_CDS"/>
    <property type="molecule type" value="Genomic_DNA"/>
</dbReference>
<dbReference type="EMBL" id="AAQR03099902">
    <property type="status" value="NOT_ANNOTATED_CDS"/>
    <property type="molecule type" value="Genomic_DNA"/>
</dbReference>
<dbReference type="InterPro" id="IPR002172">
    <property type="entry name" value="LDrepeatLR_classA_rpt"/>
</dbReference>
<dbReference type="EMBL" id="AAQR03099905">
    <property type="status" value="NOT_ANNOTATED_CDS"/>
    <property type="molecule type" value="Genomic_DNA"/>
</dbReference>
<evidence type="ECO:0000259" key="4">
    <source>
        <dbReference type="Pfam" id="PF25241"/>
    </source>
</evidence>
<dbReference type="Gene3D" id="4.10.400.10">
    <property type="entry name" value="Low-density Lipoprotein Receptor"/>
    <property type="match status" value="1"/>
</dbReference>
<evidence type="ECO:0000313" key="5">
    <source>
        <dbReference type="Ensembl" id="ENSOGAP00000014823.2"/>
    </source>
</evidence>
<proteinExistence type="predicted"/>
<reference evidence="5" key="3">
    <citation type="submission" date="2025-09" db="UniProtKB">
        <authorList>
            <consortium name="Ensembl"/>
        </authorList>
    </citation>
    <scope>IDENTIFICATION</scope>
</reference>
<evidence type="ECO:0000313" key="6">
    <source>
        <dbReference type="Proteomes" id="UP000005225"/>
    </source>
</evidence>
<keyword evidence="6" id="KW-1185">Reference proteome</keyword>
<protein>
    <submittedName>
        <fullName evidence="5">Low density lipoprotein receptor class A domain containing 1</fullName>
    </submittedName>
</protein>
<accession>H0XFM6</accession>
<sequence>MNKVFPQGDNGNGAAGTKALSGGAEGCSPFSCSRHRACLLASVLLLLATLAAFIALIIIIRLPLRMPGRQVCITLTNRTGFLCHDQRHCIPASRVCDGIRTCAHGEDEDEGLCQTPVRSTRPCPYQWYCLGDLASWTLEARECPGARPFQDTPAALLLVLISPVTECPPCGPGWWRCPSTVFKYCDCIPRSLCRDRVQHCSDWSDEYSCPGP</sequence>
<dbReference type="OMA" id="MCRDMPQ"/>
<dbReference type="InterPro" id="IPR057430">
    <property type="entry name" value="LDLRAD1_C"/>
</dbReference>
<dbReference type="EMBL" id="AAQR03099904">
    <property type="status" value="NOT_ANNOTATED_CDS"/>
    <property type="molecule type" value="Genomic_DNA"/>
</dbReference>
<dbReference type="InParanoid" id="H0XFM6"/>
<evidence type="ECO:0000256" key="2">
    <source>
        <dbReference type="PROSITE-ProRule" id="PRU00124"/>
    </source>
</evidence>